<accession>A0A1H5BP83</accession>
<feature type="DNA-binding region" description="H-T-H motif" evidence="4">
    <location>
        <begin position="46"/>
        <end position="65"/>
    </location>
</feature>
<dbReference type="PANTHER" id="PTHR30055">
    <property type="entry name" value="HTH-TYPE TRANSCRIPTIONAL REGULATOR RUTR"/>
    <property type="match status" value="1"/>
</dbReference>
<protein>
    <submittedName>
        <fullName evidence="7">DNA-binding transcriptional regulator, AcrR family</fullName>
    </submittedName>
</protein>
<reference evidence="8" key="1">
    <citation type="submission" date="2016-10" db="EMBL/GenBank/DDBJ databases">
        <authorList>
            <person name="Varghese N."/>
        </authorList>
    </citation>
    <scope>NUCLEOTIDE SEQUENCE [LARGE SCALE GENOMIC DNA]</scope>
    <source>
        <strain evidence="8">DSM 44719</strain>
    </source>
</reference>
<dbReference type="EMBL" id="FNTL01000004">
    <property type="protein sequence ID" value="SED56186.1"/>
    <property type="molecule type" value="Genomic_DNA"/>
</dbReference>
<feature type="region of interest" description="Disordered" evidence="5">
    <location>
        <begin position="1"/>
        <end position="23"/>
    </location>
</feature>
<keyword evidence="2 4" id="KW-0238">DNA-binding</keyword>
<feature type="domain" description="HTH tetR-type" evidence="6">
    <location>
        <begin position="226"/>
        <end position="286"/>
    </location>
</feature>
<organism evidence="7 8">
    <name type="scientific">Rhodococcus jostii</name>
    <dbReference type="NCBI Taxonomy" id="132919"/>
    <lineage>
        <taxon>Bacteria</taxon>
        <taxon>Bacillati</taxon>
        <taxon>Actinomycetota</taxon>
        <taxon>Actinomycetes</taxon>
        <taxon>Mycobacteriales</taxon>
        <taxon>Nocardiaceae</taxon>
        <taxon>Rhodococcus</taxon>
    </lineage>
</organism>
<evidence type="ECO:0000256" key="1">
    <source>
        <dbReference type="ARBA" id="ARBA00023015"/>
    </source>
</evidence>
<dbReference type="Gene3D" id="1.10.357.10">
    <property type="entry name" value="Tetracycline Repressor, domain 2"/>
    <property type="match status" value="2"/>
</dbReference>
<proteinExistence type="predicted"/>
<dbReference type="PROSITE" id="PS50977">
    <property type="entry name" value="HTH_TETR_2"/>
    <property type="match status" value="2"/>
</dbReference>
<gene>
    <name evidence="7" type="ORF">SAMN04490220_4840</name>
</gene>
<dbReference type="SUPFAM" id="SSF46689">
    <property type="entry name" value="Homeodomain-like"/>
    <property type="match status" value="2"/>
</dbReference>
<dbReference type="InterPro" id="IPR009057">
    <property type="entry name" value="Homeodomain-like_sf"/>
</dbReference>
<dbReference type="PANTHER" id="PTHR30055:SF234">
    <property type="entry name" value="HTH-TYPE TRANSCRIPTIONAL REGULATOR BETI"/>
    <property type="match status" value="1"/>
</dbReference>
<dbReference type="GO" id="GO:0003700">
    <property type="term" value="F:DNA-binding transcription factor activity"/>
    <property type="evidence" value="ECO:0007669"/>
    <property type="project" value="TreeGrafter"/>
</dbReference>
<evidence type="ECO:0000256" key="4">
    <source>
        <dbReference type="PROSITE-ProRule" id="PRU00335"/>
    </source>
</evidence>
<name>A0A1H5BP83_RHOJO</name>
<feature type="domain" description="HTH tetR-type" evidence="6">
    <location>
        <begin position="23"/>
        <end position="83"/>
    </location>
</feature>
<evidence type="ECO:0000259" key="6">
    <source>
        <dbReference type="PROSITE" id="PS50977"/>
    </source>
</evidence>
<evidence type="ECO:0000313" key="7">
    <source>
        <dbReference type="EMBL" id="SED56186.1"/>
    </source>
</evidence>
<dbReference type="Proteomes" id="UP000183407">
    <property type="component" value="Unassembled WGS sequence"/>
</dbReference>
<dbReference type="PRINTS" id="PR00455">
    <property type="entry name" value="HTHTETR"/>
</dbReference>
<evidence type="ECO:0000256" key="2">
    <source>
        <dbReference type="ARBA" id="ARBA00023125"/>
    </source>
</evidence>
<dbReference type="InterPro" id="IPR050109">
    <property type="entry name" value="HTH-type_TetR-like_transc_reg"/>
</dbReference>
<evidence type="ECO:0000256" key="5">
    <source>
        <dbReference type="SAM" id="MobiDB-lite"/>
    </source>
</evidence>
<dbReference type="RefSeq" id="WP_073359091.1">
    <property type="nucleotide sequence ID" value="NZ_FNTL01000004.1"/>
</dbReference>
<dbReference type="Pfam" id="PF00440">
    <property type="entry name" value="TetR_N"/>
    <property type="match status" value="2"/>
</dbReference>
<keyword evidence="3" id="KW-0804">Transcription</keyword>
<evidence type="ECO:0000256" key="3">
    <source>
        <dbReference type="ARBA" id="ARBA00023163"/>
    </source>
</evidence>
<dbReference type="OrthoDB" id="4456617at2"/>
<sequence>MGPLEPRAASTTTRTRAPRVPAAQRRDEILRTAARLFQQWGYGGVGIDDIGAEIGISGPAIYRHFSGKESLLAEIGLQFLDSMVAVSEAAIADTDSDVSTLSRLVTAAVDLALDRPAELAVCLRSLWYLNEDRLAEVAKRWQALIQAWTPVIAEVRPDLGASESSIYVRASCGLIAGASRAKDKVPHARLVELVSTMVMQLVDVRLAPADIAEFDDSPAVGGWERSSRREKILGTAITMFRERGFRGVSMADIAEAIGVTAGASYRHFESKEDILATAIQRASERVVLGLSDALAPATSAAHALDRLLRSYVTICVENSDLIAVSLSELHHVPEAMAKRKERVRLFNEEWTHCLAVTRSELSHPEATALVTAITGLVTESVRSRRVGRRPRLGDDLYQLAHAVLAEPCAGTHPTAVI</sequence>
<dbReference type="GO" id="GO:0000976">
    <property type="term" value="F:transcription cis-regulatory region binding"/>
    <property type="evidence" value="ECO:0007669"/>
    <property type="project" value="TreeGrafter"/>
</dbReference>
<keyword evidence="1" id="KW-0805">Transcription regulation</keyword>
<dbReference type="Gene3D" id="1.10.10.60">
    <property type="entry name" value="Homeodomain-like"/>
    <property type="match status" value="2"/>
</dbReference>
<feature type="DNA-binding region" description="H-T-H motif" evidence="4">
    <location>
        <begin position="249"/>
        <end position="268"/>
    </location>
</feature>
<dbReference type="InterPro" id="IPR001647">
    <property type="entry name" value="HTH_TetR"/>
</dbReference>
<dbReference type="AlphaFoldDB" id="A0A1H5BP83"/>
<evidence type="ECO:0000313" key="8">
    <source>
        <dbReference type="Proteomes" id="UP000183407"/>
    </source>
</evidence>